<feature type="region of interest" description="Disordered" evidence="1">
    <location>
        <begin position="264"/>
        <end position="289"/>
    </location>
</feature>
<reference evidence="2 3" key="1">
    <citation type="journal article" date="2012" name="Proc. Natl. Acad. Sci. U.S.A.">
        <title>Comparative genomics of Ceriporiopsis subvermispora and Phanerochaete chrysosporium provide insight into selective ligninolysis.</title>
        <authorList>
            <person name="Fernandez-Fueyo E."/>
            <person name="Ruiz-Duenas F.J."/>
            <person name="Ferreira P."/>
            <person name="Floudas D."/>
            <person name="Hibbett D.S."/>
            <person name="Canessa P."/>
            <person name="Larrondo L.F."/>
            <person name="James T.Y."/>
            <person name="Seelenfreund D."/>
            <person name="Lobos S."/>
            <person name="Polanco R."/>
            <person name="Tello M."/>
            <person name="Honda Y."/>
            <person name="Watanabe T."/>
            <person name="Watanabe T."/>
            <person name="Ryu J.S."/>
            <person name="Kubicek C.P."/>
            <person name="Schmoll M."/>
            <person name="Gaskell J."/>
            <person name="Hammel K.E."/>
            <person name="St John F.J."/>
            <person name="Vanden Wymelenberg A."/>
            <person name="Sabat G."/>
            <person name="Splinter BonDurant S."/>
            <person name="Syed K."/>
            <person name="Yadav J.S."/>
            <person name="Doddapaneni H."/>
            <person name="Subramanian V."/>
            <person name="Lavin J.L."/>
            <person name="Oguiza J.A."/>
            <person name="Perez G."/>
            <person name="Pisabarro A.G."/>
            <person name="Ramirez L."/>
            <person name="Santoyo F."/>
            <person name="Master E."/>
            <person name="Coutinho P.M."/>
            <person name="Henrissat B."/>
            <person name="Lombard V."/>
            <person name="Magnuson J.K."/>
            <person name="Kuees U."/>
            <person name="Hori C."/>
            <person name="Igarashi K."/>
            <person name="Samejima M."/>
            <person name="Held B.W."/>
            <person name="Barry K.W."/>
            <person name="LaButti K.M."/>
            <person name="Lapidus A."/>
            <person name="Lindquist E.A."/>
            <person name="Lucas S.M."/>
            <person name="Riley R."/>
            <person name="Salamov A.A."/>
            <person name="Hoffmeister D."/>
            <person name="Schwenk D."/>
            <person name="Hadar Y."/>
            <person name="Yarden O."/>
            <person name="de Vries R.P."/>
            <person name="Wiebenga A."/>
            <person name="Stenlid J."/>
            <person name="Eastwood D."/>
            <person name="Grigoriev I.V."/>
            <person name="Berka R.M."/>
            <person name="Blanchette R.A."/>
            <person name="Kersten P."/>
            <person name="Martinez A.T."/>
            <person name="Vicuna R."/>
            <person name="Cullen D."/>
        </authorList>
    </citation>
    <scope>NUCLEOTIDE SEQUENCE [LARGE SCALE GENOMIC DNA]</scope>
    <source>
        <strain evidence="2 3">B</strain>
    </source>
</reference>
<feature type="compositionally biased region" description="Basic and acidic residues" evidence="1">
    <location>
        <begin position="264"/>
        <end position="288"/>
    </location>
</feature>
<dbReference type="Proteomes" id="UP000016930">
    <property type="component" value="Unassembled WGS sequence"/>
</dbReference>
<dbReference type="EMBL" id="KB445794">
    <property type="protein sequence ID" value="EMD39080.1"/>
    <property type="molecule type" value="Genomic_DNA"/>
</dbReference>
<sequence length="308" mass="34391">MNKNAPSLASLSTGLFANMHRREKRQVVQRFDLATNSQRLRAPAATQAPASRGQRRPQNAELPERRVYRPKTYRSDKYLARNNTSLAMYQQPDTMQHQLRLNDTTIWLLRYGPELDDLVASRQYRVAVGLTNYRALATVTRALGWGYTNCNSVWIQILLIPNGLRKGIRAVVGGGRALEIVAAHIWEGIASSGGLRFGGRPSDLCLRMEFGPVPGWKIWSSAGVPYPSSAKKHVVPGDRGGMSRNIQRTTAQIELNPSACHSSVRDDAAARSEAPKSDLAESECEHSSHVTQMQDQFLRNFRRNLALE</sequence>
<keyword evidence="3" id="KW-1185">Reference proteome</keyword>
<gene>
    <name evidence="2" type="ORF">CERSUDRAFT_122551</name>
</gene>
<name>M2R3I1_CERS8</name>
<feature type="region of interest" description="Disordered" evidence="1">
    <location>
        <begin position="31"/>
        <end position="67"/>
    </location>
</feature>
<organism evidence="2 3">
    <name type="scientific">Ceriporiopsis subvermispora (strain B)</name>
    <name type="common">White-rot fungus</name>
    <name type="synonym">Gelatoporia subvermispora</name>
    <dbReference type="NCBI Taxonomy" id="914234"/>
    <lineage>
        <taxon>Eukaryota</taxon>
        <taxon>Fungi</taxon>
        <taxon>Dikarya</taxon>
        <taxon>Basidiomycota</taxon>
        <taxon>Agaricomycotina</taxon>
        <taxon>Agaricomycetes</taxon>
        <taxon>Polyporales</taxon>
        <taxon>Gelatoporiaceae</taxon>
        <taxon>Gelatoporia</taxon>
    </lineage>
</organism>
<evidence type="ECO:0000313" key="3">
    <source>
        <dbReference type="Proteomes" id="UP000016930"/>
    </source>
</evidence>
<dbReference type="HOGENOM" id="CLU_903144_0_0_1"/>
<protein>
    <submittedName>
        <fullName evidence="2">Uncharacterized protein</fullName>
    </submittedName>
</protein>
<dbReference type="AlphaFoldDB" id="M2R3I1"/>
<accession>M2R3I1</accession>
<evidence type="ECO:0000313" key="2">
    <source>
        <dbReference type="EMBL" id="EMD39080.1"/>
    </source>
</evidence>
<proteinExistence type="predicted"/>
<evidence type="ECO:0000256" key="1">
    <source>
        <dbReference type="SAM" id="MobiDB-lite"/>
    </source>
</evidence>